<evidence type="ECO:0000313" key="1">
    <source>
        <dbReference type="EMBL" id="CAB5238812.1"/>
    </source>
</evidence>
<dbReference type="EMBL" id="LR798465">
    <property type="protein sequence ID" value="CAB5238812.1"/>
    <property type="molecule type" value="Genomic_DNA"/>
</dbReference>
<sequence>MTQQPEALRLAEIIGGTVGAELRRLHEENKALLSALSDVAYGLESARIWGGMEWAYNPLHPFKYLPLRDKARAAIAKATGEQS</sequence>
<organism evidence="1">
    <name type="scientific">uncultured Caudovirales phage</name>
    <dbReference type="NCBI Taxonomy" id="2100421"/>
    <lineage>
        <taxon>Viruses</taxon>
        <taxon>Duplodnaviria</taxon>
        <taxon>Heunggongvirae</taxon>
        <taxon>Uroviricota</taxon>
        <taxon>Caudoviricetes</taxon>
        <taxon>Peduoviridae</taxon>
        <taxon>Maltschvirus</taxon>
        <taxon>Maltschvirus maltsch</taxon>
    </lineage>
</organism>
<protein>
    <submittedName>
        <fullName evidence="1">Uncharacterized protein</fullName>
    </submittedName>
</protein>
<proteinExistence type="predicted"/>
<gene>
    <name evidence="1" type="ORF">UFOVP751_54</name>
</gene>
<name>A0A6J7XM54_9CAUD</name>
<accession>A0A6J7XM54</accession>
<reference evidence="1" key="1">
    <citation type="submission" date="2020-05" db="EMBL/GenBank/DDBJ databases">
        <authorList>
            <person name="Chiriac C."/>
            <person name="Salcher M."/>
            <person name="Ghai R."/>
            <person name="Kavagutti S V."/>
        </authorList>
    </citation>
    <scope>NUCLEOTIDE SEQUENCE</scope>
</reference>